<gene>
    <name evidence="1" type="ORF">Tco_1017909</name>
</gene>
<sequence>MWVVSSSGINAYDAADTERKRKGSTRKVTSKYKISDRIDLTTYSCVEVSIGRKQVTDIFEQESKSESTIRIRLQMAKAFRSRVMFETNNHGHMGGMVLARNAQHWRSIVSNDSPFRLFFTTDLMRGWNNLRDKYLDLQTNMEYTIGRLEIGSQHVFLPVDNEGHRFVLTFDLKYGAGTKCKDNIVCRRRPPTKVWTVELLSDREDR</sequence>
<name>A0ABQ5FT81_9ASTR</name>
<evidence type="ECO:0000313" key="1">
    <source>
        <dbReference type="EMBL" id="GJT66429.1"/>
    </source>
</evidence>
<reference evidence="1" key="1">
    <citation type="journal article" date="2022" name="Int. J. Mol. Sci.">
        <title>Draft Genome of Tanacetum Coccineum: Genomic Comparison of Closely Related Tanacetum-Family Plants.</title>
        <authorList>
            <person name="Yamashiro T."/>
            <person name="Shiraishi A."/>
            <person name="Nakayama K."/>
            <person name="Satake H."/>
        </authorList>
    </citation>
    <scope>NUCLEOTIDE SEQUENCE</scope>
</reference>
<proteinExistence type="predicted"/>
<reference evidence="1" key="2">
    <citation type="submission" date="2022-01" db="EMBL/GenBank/DDBJ databases">
        <authorList>
            <person name="Yamashiro T."/>
            <person name="Shiraishi A."/>
            <person name="Satake H."/>
            <person name="Nakayama K."/>
        </authorList>
    </citation>
    <scope>NUCLEOTIDE SEQUENCE</scope>
</reference>
<dbReference type="Proteomes" id="UP001151760">
    <property type="component" value="Unassembled WGS sequence"/>
</dbReference>
<accession>A0ABQ5FT81</accession>
<keyword evidence="2" id="KW-1185">Reference proteome</keyword>
<evidence type="ECO:0000313" key="2">
    <source>
        <dbReference type="Proteomes" id="UP001151760"/>
    </source>
</evidence>
<comment type="caution">
    <text evidence="1">The sequence shown here is derived from an EMBL/GenBank/DDBJ whole genome shotgun (WGS) entry which is preliminary data.</text>
</comment>
<protein>
    <submittedName>
        <fullName evidence="1">Uncharacterized protein</fullName>
    </submittedName>
</protein>
<dbReference type="EMBL" id="BQNB010017714">
    <property type="protein sequence ID" value="GJT66429.1"/>
    <property type="molecule type" value="Genomic_DNA"/>
</dbReference>
<organism evidence="1 2">
    <name type="scientific">Tanacetum coccineum</name>
    <dbReference type="NCBI Taxonomy" id="301880"/>
    <lineage>
        <taxon>Eukaryota</taxon>
        <taxon>Viridiplantae</taxon>
        <taxon>Streptophyta</taxon>
        <taxon>Embryophyta</taxon>
        <taxon>Tracheophyta</taxon>
        <taxon>Spermatophyta</taxon>
        <taxon>Magnoliopsida</taxon>
        <taxon>eudicotyledons</taxon>
        <taxon>Gunneridae</taxon>
        <taxon>Pentapetalae</taxon>
        <taxon>asterids</taxon>
        <taxon>campanulids</taxon>
        <taxon>Asterales</taxon>
        <taxon>Asteraceae</taxon>
        <taxon>Asteroideae</taxon>
        <taxon>Anthemideae</taxon>
        <taxon>Anthemidinae</taxon>
        <taxon>Tanacetum</taxon>
    </lineage>
</organism>